<reference evidence="1" key="2">
    <citation type="submission" date="2021-01" db="EMBL/GenBank/DDBJ databases">
        <authorList>
            <person name="Schikora-Tamarit M.A."/>
        </authorList>
    </citation>
    <scope>NUCLEOTIDE SEQUENCE</scope>
    <source>
        <strain evidence="1">CBS2887</strain>
    </source>
</reference>
<reference evidence="1" key="1">
    <citation type="journal article" date="2021" name="Open Biol.">
        <title>Shared evolutionary footprints suggest mitochondrial oxidative damage underlies multiple complex I losses in fungi.</title>
        <authorList>
            <person name="Schikora-Tamarit M.A."/>
            <person name="Marcet-Houben M."/>
            <person name="Nosek J."/>
            <person name="Gabaldon T."/>
        </authorList>
    </citation>
    <scope>NUCLEOTIDE SEQUENCE</scope>
    <source>
        <strain evidence="1">CBS2887</strain>
    </source>
</reference>
<dbReference type="Proteomes" id="UP000774326">
    <property type="component" value="Unassembled WGS sequence"/>
</dbReference>
<protein>
    <submittedName>
        <fullName evidence="1">Uncharacterized protein</fullName>
    </submittedName>
</protein>
<sequence length="206" mass="23383">MTLPVAPVTVIALPETEIKGPSQALYSKEVVPWKVTTVLSFKSVKSKVVPAGTVTPSMMMLEHEDFKLESLERLELVIVHVVASAAAAKKTKTAVGKLMICIVLFCSRARSLWDLLMNRKESTCFERWHKKERNDPLFIPGNLKAYFFILVVYNEVDSRFQLPDPDISKFNRRKLKSAFVSTKSCRKTLGRCVKLHEDPQTQDLEN</sequence>
<name>A0A9P8QCT9_WICPI</name>
<proteinExistence type="predicted"/>
<comment type="caution">
    <text evidence="1">The sequence shown here is derived from an EMBL/GenBank/DDBJ whole genome shotgun (WGS) entry which is preliminary data.</text>
</comment>
<gene>
    <name evidence="1" type="ORF">WICPIJ_000329</name>
</gene>
<keyword evidence="2" id="KW-1185">Reference proteome</keyword>
<accession>A0A9P8QCT9</accession>
<dbReference type="AlphaFoldDB" id="A0A9P8QCT9"/>
<evidence type="ECO:0000313" key="1">
    <source>
        <dbReference type="EMBL" id="KAH3688682.1"/>
    </source>
</evidence>
<dbReference type="EMBL" id="JAEUBG010000205">
    <property type="protein sequence ID" value="KAH3688682.1"/>
    <property type="molecule type" value="Genomic_DNA"/>
</dbReference>
<organism evidence="1 2">
    <name type="scientific">Wickerhamomyces pijperi</name>
    <name type="common">Yeast</name>
    <name type="synonym">Pichia pijperi</name>
    <dbReference type="NCBI Taxonomy" id="599730"/>
    <lineage>
        <taxon>Eukaryota</taxon>
        <taxon>Fungi</taxon>
        <taxon>Dikarya</taxon>
        <taxon>Ascomycota</taxon>
        <taxon>Saccharomycotina</taxon>
        <taxon>Saccharomycetes</taxon>
        <taxon>Phaffomycetales</taxon>
        <taxon>Wickerhamomycetaceae</taxon>
        <taxon>Wickerhamomyces</taxon>
    </lineage>
</organism>
<evidence type="ECO:0000313" key="2">
    <source>
        <dbReference type="Proteomes" id="UP000774326"/>
    </source>
</evidence>